<keyword evidence="4" id="KW-1185">Reference proteome</keyword>
<dbReference type="Gene3D" id="3.60.21.10">
    <property type="match status" value="1"/>
</dbReference>
<reference evidence="4" key="1">
    <citation type="journal article" date="2019" name="Int. J. Syst. Evol. Microbiol.">
        <title>The Global Catalogue of Microorganisms (GCM) 10K type strain sequencing project: providing services to taxonomists for standard genome sequencing and annotation.</title>
        <authorList>
            <consortium name="The Broad Institute Genomics Platform"/>
            <consortium name="The Broad Institute Genome Sequencing Center for Infectious Disease"/>
            <person name="Wu L."/>
            <person name="Ma J."/>
        </authorList>
    </citation>
    <scope>NUCLEOTIDE SEQUENCE [LARGE SCALE GENOMIC DNA]</scope>
    <source>
        <strain evidence="4">CGMCC 4.7289</strain>
    </source>
</reference>
<gene>
    <name evidence="3" type="ORF">ACFOZ4_06620</name>
</gene>
<dbReference type="RefSeq" id="WP_253758190.1">
    <property type="nucleotide sequence ID" value="NZ_JAMZDZ010000001.1"/>
</dbReference>
<dbReference type="EMBL" id="JBHSAY010000005">
    <property type="protein sequence ID" value="MFC4130274.1"/>
    <property type="molecule type" value="Genomic_DNA"/>
</dbReference>
<protein>
    <submittedName>
        <fullName evidence="3">CapA family protein</fullName>
    </submittedName>
</protein>
<name>A0ABV8LKF0_9ACTN</name>
<dbReference type="PANTHER" id="PTHR33393">
    <property type="entry name" value="POLYGLUTAMINE SYNTHESIS ACCESSORY PROTEIN RV0574C-RELATED"/>
    <property type="match status" value="1"/>
</dbReference>
<feature type="domain" description="Capsule synthesis protein CapA" evidence="2">
    <location>
        <begin position="11"/>
        <end position="248"/>
    </location>
</feature>
<comment type="caution">
    <text evidence="3">The sequence shown here is derived from an EMBL/GenBank/DDBJ whole genome shotgun (WGS) entry which is preliminary data.</text>
</comment>
<sequence length="325" mass="34715">MRSSPRTSEITVVGAGDILVHPQVWAQAQRDGNFAAMFAGVRDVIAGADLALCHLETPVGEPFQGYPRFNAPPAVVAGIKATGFDGCSTVSNHTFDQGQDGVERTIAALDAAGLGHAGTASRPADAGHAAVYTVHGVRIAHLASTFGFNGLAAPDGKTWLAERIDPDRILAEAHRAKQAGAAIVIVSLHWGTEYRHDPNADQLAWANRLAGSPDIDLILGHHAHVVQPIRRIKGTTVVFGMGNELARHATPEDANREGLMVRVTFAQTGTRWAVKTVEPLPTWVDLSPSIRIVNLTTAVGDTGVDAARHRTYQAAYDRVRKYARS</sequence>
<dbReference type="InterPro" id="IPR052169">
    <property type="entry name" value="CW_Biosynth-Accessory"/>
</dbReference>
<comment type="similarity">
    <text evidence="1">Belongs to the CapA family.</text>
</comment>
<dbReference type="SMART" id="SM00854">
    <property type="entry name" value="PGA_cap"/>
    <property type="match status" value="1"/>
</dbReference>
<proteinExistence type="inferred from homology"/>
<dbReference type="Proteomes" id="UP001595816">
    <property type="component" value="Unassembled WGS sequence"/>
</dbReference>
<dbReference type="PANTHER" id="PTHR33393:SF13">
    <property type="entry name" value="PGA BIOSYNTHESIS PROTEIN CAPA"/>
    <property type="match status" value="1"/>
</dbReference>
<dbReference type="Pfam" id="PF09587">
    <property type="entry name" value="PGA_cap"/>
    <property type="match status" value="1"/>
</dbReference>
<evidence type="ECO:0000259" key="2">
    <source>
        <dbReference type="SMART" id="SM00854"/>
    </source>
</evidence>
<dbReference type="CDD" id="cd07381">
    <property type="entry name" value="MPP_CapA"/>
    <property type="match status" value="1"/>
</dbReference>
<dbReference type="InterPro" id="IPR019079">
    <property type="entry name" value="Capsule_synth_CapA"/>
</dbReference>
<dbReference type="InterPro" id="IPR029052">
    <property type="entry name" value="Metallo-depent_PP-like"/>
</dbReference>
<evidence type="ECO:0000313" key="3">
    <source>
        <dbReference type="EMBL" id="MFC4130274.1"/>
    </source>
</evidence>
<evidence type="ECO:0000256" key="1">
    <source>
        <dbReference type="ARBA" id="ARBA00005662"/>
    </source>
</evidence>
<accession>A0ABV8LKF0</accession>
<dbReference type="SUPFAM" id="SSF56300">
    <property type="entry name" value="Metallo-dependent phosphatases"/>
    <property type="match status" value="1"/>
</dbReference>
<organism evidence="3 4">
    <name type="scientific">Hamadaea flava</name>
    <dbReference type="NCBI Taxonomy" id="1742688"/>
    <lineage>
        <taxon>Bacteria</taxon>
        <taxon>Bacillati</taxon>
        <taxon>Actinomycetota</taxon>
        <taxon>Actinomycetes</taxon>
        <taxon>Micromonosporales</taxon>
        <taxon>Micromonosporaceae</taxon>
        <taxon>Hamadaea</taxon>
    </lineage>
</organism>
<evidence type="ECO:0000313" key="4">
    <source>
        <dbReference type="Proteomes" id="UP001595816"/>
    </source>
</evidence>